<reference evidence="2 4" key="2">
    <citation type="submission" date="2018-01" db="EMBL/GenBank/DDBJ databases">
        <title>Complete genome sequence of G25-42.</title>
        <authorList>
            <person name="Zheng Z."/>
            <person name="Sun M."/>
        </authorList>
    </citation>
    <scope>NUCLEOTIDE SEQUENCE [LARGE SCALE GENOMIC DNA]</scope>
    <source>
        <strain evidence="2 4">G25-42</strain>
    </source>
</reference>
<dbReference type="Proteomes" id="UP000286687">
    <property type="component" value="Unassembled WGS sequence"/>
</dbReference>
<dbReference type="Proteomes" id="UP000031876">
    <property type="component" value="Chromosome"/>
</dbReference>
<evidence type="ECO:0000313" key="1">
    <source>
        <dbReference type="EMBL" id="AJG75880.1"/>
    </source>
</evidence>
<evidence type="ECO:0000313" key="4">
    <source>
        <dbReference type="Proteomes" id="UP000286687"/>
    </source>
</evidence>
<proteinExistence type="predicted"/>
<reference evidence="1 3" key="1">
    <citation type="journal article" date="2015" name="Genome Announc.">
        <title>Complete genome sequences for 35 biothreat assay-relevant bacillus species.</title>
        <authorList>
            <person name="Johnson S.L."/>
            <person name="Daligault H.E."/>
            <person name="Davenport K.W."/>
            <person name="Jaissle J."/>
            <person name="Frey K.G."/>
            <person name="Ladner J.T."/>
            <person name="Broomall S.M."/>
            <person name="Bishop-Lilly K.A."/>
            <person name="Bruce D.C."/>
            <person name="Gibbons H.S."/>
            <person name="Coyne S.R."/>
            <person name="Lo C.C."/>
            <person name="Meincke L."/>
            <person name="Munk A.C."/>
            <person name="Koroleva G.I."/>
            <person name="Rosenzweig C.N."/>
            <person name="Palacios G.F."/>
            <person name="Redden C.L."/>
            <person name="Minogue T.D."/>
            <person name="Chain P.S."/>
        </authorList>
    </citation>
    <scope>NUCLEOTIDE SEQUENCE [LARGE SCALE GENOMIC DNA]</scope>
    <source>
        <strain evidence="1 3">HD1011</strain>
    </source>
</reference>
<evidence type="ECO:0000313" key="3">
    <source>
        <dbReference type="Proteomes" id="UP000031876"/>
    </source>
</evidence>
<accession>A0A0B5NHP5</accession>
<organism evidence="2 4">
    <name type="scientific">Bacillus thuringiensis</name>
    <dbReference type="NCBI Taxonomy" id="1428"/>
    <lineage>
        <taxon>Bacteria</taxon>
        <taxon>Bacillati</taxon>
        <taxon>Bacillota</taxon>
        <taxon>Bacilli</taxon>
        <taxon>Bacillales</taxon>
        <taxon>Bacillaceae</taxon>
        <taxon>Bacillus</taxon>
        <taxon>Bacillus cereus group</taxon>
    </lineage>
</organism>
<evidence type="ECO:0000313" key="2">
    <source>
        <dbReference type="EMBL" id="RVU61648.1"/>
    </source>
</evidence>
<gene>
    <name evidence="1" type="ORF">BF38_3652</name>
    <name evidence="2" type="ORF">BM74_24785</name>
</gene>
<sequence>MRMGIYNYEAKEDLQVGEVCLERDIYEIINFYKKGSIVLCDSVSRFSANSDRMFKVINRIETYMHKNKDYTYQVSDRPKLIYVVEQVR</sequence>
<dbReference type="AlphaFoldDB" id="A0A0B5NHP5"/>
<dbReference type="KEGG" id="btw:BF38_3652"/>
<name>A0A0B5NHP5_BACTU</name>
<protein>
    <submittedName>
        <fullName evidence="2">Uncharacterized protein</fullName>
    </submittedName>
</protein>
<dbReference type="EMBL" id="CP009335">
    <property type="protein sequence ID" value="AJG75880.1"/>
    <property type="molecule type" value="Genomic_DNA"/>
</dbReference>
<dbReference type="EMBL" id="LDER01000303">
    <property type="protein sequence ID" value="RVU61648.1"/>
    <property type="molecule type" value="Genomic_DNA"/>
</dbReference>